<comment type="caution">
    <text evidence="2">The sequence shown here is derived from an EMBL/GenBank/DDBJ whole genome shotgun (WGS) entry which is preliminary data.</text>
</comment>
<accession>A0ABU6ZEF9</accession>
<organism evidence="2 3">
    <name type="scientific">Stylosanthes scabra</name>
    <dbReference type="NCBI Taxonomy" id="79078"/>
    <lineage>
        <taxon>Eukaryota</taxon>
        <taxon>Viridiplantae</taxon>
        <taxon>Streptophyta</taxon>
        <taxon>Embryophyta</taxon>
        <taxon>Tracheophyta</taxon>
        <taxon>Spermatophyta</taxon>
        <taxon>Magnoliopsida</taxon>
        <taxon>eudicotyledons</taxon>
        <taxon>Gunneridae</taxon>
        <taxon>Pentapetalae</taxon>
        <taxon>rosids</taxon>
        <taxon>fabids</taxon>
        <taxon>Fabales</taxon>
        <taxon>Fabaceae</taxon>
        <taxon>Papilionoideae</taxon>
        <taxon>50 kb inversion clade</taxon>
        <taxon>dalbergioids sensu lato</taxon>
        <taxon>Dalbergieae</taxon>
        <taxon>Pterocarpus clade</taxon>
        <taxon>Stylosanthes</taxon>
    </lineage>
</organism>
<dbReference type="EMBL" id="JASCZI010272118">
    <property type="protein sequence ID" value="MED6220324.1"/>
    <property type="molecule type" value="Genomic_DNA"/>
</dbReference>
<dbReference type="InterPro" id="IPR012677">
    <property type="entry name" value="Nucleotide-bd_a/b_plait_sf"/>
</dbReference>
<protein>
    <recommendedName>
        <fullName evidence="1">RRM domain-containing protein</fullName>
    </recommendedName>
</protein>
<reference evidence="2 3" key="1">
    <citation type="journal article" date="2023" name="Plants (Basel)">
        <title>Bridging the Gap: Combining Genomics and Transcriptomics Approaches to Understand Stylosanthes scabra, an Orphan Legume from the Brazilian Caatinga.</title>
        <authorList>
            <person name="Ferreira-Neto J.R.C."/>
            <person name="da Silva M.D."/>
            <person name="Binneck E."/>
            <person name="de Melo N.F."/>
            <person name="da Silva R.H."/>
            <person name="de Melo A.L.T.M."/>
            <person name="Pandolfi V."/>
            <person name="Bustamante F.O."/>
            <person name="Brasileiro-Vidal A.C."/>
            <person name="Benko-Iseppon A.M."/>
        </authorList>
    </citation>
    <scope>NUCLEOTIDE SEQUENCE [LARGE SCALE GENOMIC DNA]</scope>
    <source>
        <tissue evidence="2">Leaves</tissue>
    </source>
</reference>
<dbReference type="Pfam" id="PF00076">
    <property type="entry name" value="RRM_1"/>
    <property type="match status" value="1"/>
</dbReference>
<keyword evidence="3" id="KW-1185">Reference proteome</keyword>
<evidence type="ECO:0000313" key="2">
    <source>
        <dbReference type="EMBL" id="MED6220324.1"/>
    </source>
</evidence>
<proteinExistence type="predicted"/>
<name>A0ABU6ZEF9_9FABA</name>
<dbReference type="InterPro" id="IPR035979">
    <property type="entry name" value="RBD_domain_sf"/>
</dbReference>
<feature type="domain" description="RRM" evidence="1">
    <location>
        <begin position="39"/>
        <end position="78"/>
    </location>
</feature>
<dbReference type="SUPFAM" id="SSF54928">
    <property type="entry name" value="RNA-binding domain, RBD"/>
    <property type="match status" value="1"/>
</dbReference>
<gene>
    <name evidence="2" type="ORF">PIB30_043858</name>
</gene>
<evidence type="ECO:0000259" key="1">
    <source>
        <dbReference type="Pfam" id="PF00076"/>
    </source>
</evidence>
<evidence type="ECO:0000313" key="3">
    <source>
        <dbReference type="Proteomes" id="UP001341840"/>
    </source>
</evidence>
<sequence length="228" mass="25873">MTKERSSVVAGGRLEPRRGDLEEKRSVCSLGVWLLVARVRKQRSGSKGPFAFVRYDNRVSAAGAINRLNDKMWRGSKLTISVSNYRRKLVETPESRMGYAKPTDHQRPSGFHGRSERKVKKVWVEVGRRTNNTPKPQTSRVEMKKLARKEVTACISDSQQEILGRSLLGLSSEAMELKTVMERVQKEWQGLGDVVCRDVGLFRYLLTFNTTKIRDEAMTSPALLAIFD</sequence>
<dbReference type="InterPro" id="IPR000504">
    <property type="entry name" value="RRM_dom"/>
</dbReference>
<dbReference type="Gene3D" id="3.30.70.330">
    <property type="match status" value="1"/>
</dbReference>
<dbReference type="CDD" id="cd00590">
    <property type="entry name" value="RRM_SF"/>
    <property type="match status" value="1"/>
</dbReference>
<dbReference type="Proteomes" id="UP001341840">
    <property type="component" value="Unassembled WGS sequence"/>
</dbReference>